<keyword evidence="4" id="KW-1185">Reference proteome</keyword>
<evidence type="ECO:0000256" key="1">
    <source>
        <dbReference type="ARBA" id="ARBA00022741"/>
    </source>
</evidence>
<dbReference type="GO" id="GO:0140662">
    <property type="term" value="F:ATP-dependent protein folding chaperone"/>
    <property type="evidence" value="ECO:0007669"/>
    <property type="project" value="InterPro"/>
</dbReference>
<dbReference type="SUPFAM" id="SSF100920">
    <property type="entry name" value="Heat shock protein 70kD (HSP70), peptide-binding domain"/>
    <property type="match status" value="1"/>
</dbReference>
<dbReference type="Proteomes" id="UP001419268">
    <property type="component" value="Unassembled WGS sequence"/>
</dbReference>
<dbReference type="EMBL" id="JBBNAG010000010">
    <property type="protein sequence ID" value="KAK9099984.1"/>
    <property type="molecule type" value="Genomic_DNA"/>
</dbReference>
<reference evidence="3 4" key="1">
    <citation type="submission" date="2024-01" db="EMBL/GenBank/DDBJ databases">
        <title>Genome assemblies of Stephania.</title>
        <authorList>
            <person name="Yang L."/>
        </authorList>
    </citation>
    <scope>NUCLEOTIDE SEQUENCE [LARGE SCALE GENOMIC DNA]</scope>
    <source>
        <strain evidence="3">JXDWG</strain>
        <tissue evidence="3">Leaf</tissue>
    </source>
</reference>
<evidence type="ECO:0000313" key="4">
    <source>
        <dbReference type="Proteomes" id="UP001419268"/>
    </source>
</evidence>
<dbReference type="GO" id="GO:0005524">
    <property type="term" value="F:ATP binding"/>
    <property type="evidence" value="ECO:0007669"/>
    <property type="project" value="UniProtKB-KW"/>
</dbReference>
<gene>
    <name evidence="3" type="ORF">Scep_023414</name>
</gene>
<evidence type="ECO:0000256" key="2">
    <source>
        <dbReference type="ARBA" id="ARBA00022840"/>
    </source>
</evidence>
<dbReference type="AlphaFoldDB" id="A0AAP0F3M0"/>
<keyword evidence="1" id="KW-0547">Nucleotide-binding</keyword>
<sequence>MPCRSYCLRRTASRLPGAAQPSTIYSRRAQVALAAALLWTLSLAGATVHAHLASPEPLVCFLERPPAPHGVPDQIEVKFDIDANGVFSVTAAEKGLFFGCCGGEGPRKKQDIAITISRKRIEGERLMLRSKSTRIARKHYGLHSSLQSRARVLNLK</sequence>
<evidence type="ECO:0000313" key="3">
    <source>
        <dbReference type="EMBL" id="KAK9099984.1"/>
    </source>
</evidence>
<name>A0AAP0F3M0_9MAGN</name>
<dbReference type="InterPro" id="IPR013126">
    <property type="entry name" value="Hsp_70_fam"/>
</dbReference>
<comment type="caution">
    <text evidence="3">The sequence shown here is derived from an EMBL/GenBank/DDBJ whole genome shotgun (WGS) entry which is preliminary data.</text>
</comment>
<keyword evidence="2" id="KW-0067">ATP-binding</keyword>
<dbReference type="InterPro" id="IPR029047">
    <property type="entry name" value="HSP70_peptide-bd_sf"/>
</dbReference>
<proteinExistence type="predicted"/>
<protein>
    <submittedName>
        <fullName evidence="3">Uncharacterized protein</fullName>
    </submittedName>
</protein>
<dbReference type="Gene3D" id="2.60.34.10">
    <property type="entry name" value="Substrate Binding Domain Of DNAk, Chain A, domain 1"/>
    <property type="match status" value="1"/>
</dbReference>
<dbReference type="Pfam" id="PF00012">
    <property type="entry name" value="HSP70"/>
    <property type="match status" value="1"/>
</dbReference>
<organism evidence="3 4">
    <name type="scientific">Stephania cephalantha</name>
    <dbReference type="NCBI Taxonomy" id="152367"/>
    <lineage>
        <taxon>Eukaryota</taxon>
        <taxon>Viridiplantae</taxon>
        <taxon>Streptophyta</taxon>
        <taxon>Embryophyta</taxon>
        <taxon>Tracheophyta</taxon>
        <taxon>Spermatophyta</taxon>
        <taxon>Magnoliopsida</taxon>
        <taxon>Ranunculales</taxon>
        <taxon>Menispermaceae</taxon>
        <taxon>Menispermoideae</taxon>
        <taxon>Cissampelideae</taxon>
        <taxon>Stephania</taxon>
    </lineage>
</organism>
<accession>A0AAP0F3M0</accession>